<organism evidence="1">
    <name type="scientific">Arundo donax</name>
    <name type="common">Giant reed</name>
    <name type="synonym">Donax arundinaceus</name>
    <dbReference type="NCBI Taxonomy" id="35708"/>
    <lineage>
        <taxon>Eukaryota</taxon>
        <taxon>Viridiplantae</taxon>
        <taxon>Streptophyta</taxon>
        <taxon>Embryophyta</taxon>
        <taxon>Tracheophyta</taxon>
        <taxon>Spermatophyta</taxon>
        <taxon>Magnoliopsida</taxon>
        <taxon>Liliopsida</taxon>
        <taxon>Poales</taxon>
        <taxon>Poaceae</taxon>
        <taxon>PACMAD clade</taxon>
        <taxon>Arundinoideae</taxon>
        <taxon>Arundineae</taxon>
        <taxon>Arundo</taxon>
    </lineage>
</organism>
<protein>
    <submittedName>
        <fullName evidence="1">Uncharacterized protein</fullName>
    </submittedName>
</protein>
<accession>A0A0A8ZUA6</accession>
<reference evidence="1" key="2">
    <citation type="journal article" date="2015" name="Data Brief">
        <title>Shoot transcriptome of the giant reed, Arundo donax.</title>
        <authorList>
            <person name="Barrero R.A."/>
            <person name="Guerrero F.D."/>
            <person name="Moolhuijzen P."/>
            <person name="Goolsby J.A."/>
            <person name="Tidwell J."/>
            <person name="Bellgard S.E."/>
            <person name="Bellgard M.I."/>
        </authorList>
    </citation>
    <scope>NUCLEOTIDE SEQUENCE</scope>
    <source>
        <tissue evidence="1">Shoot tissue taken approximately 20 cm above the soil surface</tissue>
    </source>
</reference>
<evidence type="ECO:0000313" key="1">
    <source>
        <dbReference type="EMBL" id="JAD38412.1"/>
    </source>
</evidence>
<name>A0A0A8ZUA6_ARUDO</name>
<dbReference type="AlphaFoldDB" id="A0A0A8ZUA6"/>
<reference evidence="1" key="1">
    <citation type="submission" date="2014-09" db="EMBL/GenBank/DDBJ databases">
        <authorList>
            <person name="Magalhaes I.L.F."/>
            <person name="Oliveira U."/>
            <person name="Santos F.R."/>
            <person name="Vidigal T.H.D.A."/>
            <person name="Brescovit A.D."/>
            <person name="Santos A.J."/>
        </authorList>
    </citation>
    <scope>NUCLEOTIDE SEQUENCE</scope>
    <source>
        <tissue evidence="1">Shoot tissue taken approximately 20 cm above the soil surface</tissue>
    </source>
</reference>
<proteinExistence type="predicted"/>
<dbReference type="EMBL" id="GBRH01259483">
    <property type="protein sequence ID" value="JAD38412.1"/>
    <property type="molecule type" value="Transcribed_RNA"/>
</dbReference>
<sequence length="48" mass="5671">MQASHHHFHCLVYEMVFSMDISVRTSRVIEQRQLATSSHQHLSYDLTI</sequence>